<dbReference type="EMBL" id="CAIE01000026">
    <property type="protein sequence ID" value="CCH18336.1"/>
    <property type="molecule type" value="Genomic_DNA"/>
</dbReference>
<protein>
    <submittedName>
        <fullName evidence="3">Uncharacterized protein</fullName>
    </submittedName>
</protein>
<keyword evidence="2" id="KW-0472">Membrane</keyword>
<keyword evidence="4" id="KW-1185">Reference proteome</keyword>
<dbReference type="OrthoDB" id="5187634at2"/>
<keyword evidence="2" id="KW-1133">Transmembrane helix</keyword>
<reference evidence="4" key="1">
    <citation type="journal article" date="2012" name="J. Bacteriol.">
        <title>Genome Sequence of Micromonospora lupini Lupac 08, Isolated from Root Nodules of Lupinus angustifolius.</title>
        <authorList>
            <person name="Alonso-Vega P."/>
            <person name="Normand P."/>
            <person name="Bacigalupe R."/>
            <person name="Pujic P."/>
            <person name="Lajus A."/>
            <person name="Vallenet D."/>
            <person name="Carro L."/>
            <person name="Coll P."/>
            <person name="Trujillo M.E."/>
        </authorList>
    </citation>
    <scope>NUCLEOTIDE SEQUENCE [LARGE SCALE GENOMIC DNA]</scope>
    <source>
        <strain evidence="4">Lupac 08</strain>
    </source>
</reference>
<keyword evidence="2" id="KW-0812">Transmembrane</keyword>
<feature type="transmembrane region" description="Helical" evidence="2">
    <location>
        <begin position="46"/>
        <end position="69"/>
    </location>
</feature>
<dbReference type="Pfam" id="PF19865">
    <property type="entry name" value="DUF6338"/>
    <property type="match status" value="1"/>
</dbReference>
<sequence length="246" mass="26022">MPANVVTVAVLIAALAPGFCFVQAYRRHVFSDRPSPTREVIEFFGAGALATVVASLLILALGNVVPWLVSLHELVVDTRTLRASAWEVVASAGLVLLLSVTLCIVAGDVLGRRAPSRVGPVNAGVMSVRALATPSPGGREPYLAVELDDGRLVEGYLRHAAIEDDPARRDLVLQRPLFFSGTGYAERTPSPAVKLYVPGSMIRVIHLSYPPVITVPEEEESTAGPGSEVVDAAGGARSGQMVQPRP</sequence>
<feature type="transmembrane region" description="Helical" evidence="2">
    <location>
        <begin position="6"/>
        <end position="25"/>
    </location>
</feature>
<dbReference type="Proteomes" id="UP000003448">
    <property type="component" value="Unassembled WGS sequence"/>
</dbReference>
<evidence type="ECO:0000313" key="4">
    <source>
        <dbReference type="Proteomes" id="UP000003448"/>
    </source>
</evidence>
<evidence type="ECO:0000256" key="2">
    <source>
        <dbReference type="SAM" id="Phobius"/>
    </source>
</evidence>
<feature type="region of interest" description="Disordered" evidence="1">
    <location>
        <begin position="216"/>
        <end position="246"/>
    </location>
</feature>
<name>I0L3D9_9ACTN</name>
<evidence type="ECO:0000313" key="3">
    <source>
        <dbReference type="EMBL" id="CCH18336.1"/>
    </source>
</evidence>
<accession>I0L3D9</accession>
<dbReference type="RefSeq" id="WP_007459625.1">
    <property type="nucleotide sequence ID" value="NZ_HF570108.1"/>
</dbReference>
<dbReference type="AlphaFoldDB" id="I0L3D9"/>
<comment type="caution">
    <text evidence="3">The sequence shown here is derived from an EMBL/GenBank/DDBJ whole genome shotgun (WGS) entry which is preliminary data.</text>
</comment>
<dbReference type="STRING" id="1150864.MILUP08_43244"/>
<dbReference type="InterPro" id="IPR045919">
    <property type="entry name" value="DUF6338"/>
</dbReference>
<gene>
    <name evidence="3" type="ORF">MILUP08_43244</name>
</gene>
<proteinExistence type="predicted"/>
<feature type="transmembrane region" description="Helical" evidence="2">
    <location>
        <begin position="89"/>
        <end position="110"/>
    </location>
</feature>
<organism evidence="3 4">
    <name type="scientific">Micromonospora lupini str. Lupac 08</name>
    <dbReference type="NCBI Taxonomy" id="1150864"/>
    <lineage>
        <taxon>Bacteria</taxon>
        <taxon>Bacillati</taxon>
        <taxon>Actinomycetota</taxon>
        <taxon>Actinomycetes</taxon>
        <taxon>Micromonosporales</taxon>
        <taxon>Micromonosporaceae</taxon>
        <taxon>Micromonospora</taxon>
    </lineage>
</organism>
<evidence type="ECO:0000256" key="1">
    <source>
        <dbReference type="SAM" id="MobiDB-lite"/>
    </source>
</evidence>